<evidence type="ECO:0000313" key="4">
    <source>
        <dbReference type="EMBL" id="GCC27833.1"/>
    </source>
</evidence>
<feature type="compositionally biased region" description="Polar residues" evidence="2">
    <location>
        <begin position="712"/>
        <end position="728"/>
    </location>
</feature>
<dbReference type="PANTHER" id="PTHR46345:SF8">
    <property type="entry name" value="FORMIN 3, ISOFORM B"/>
    <property type="match status" value="1"/>
</dbReference>
<dbReference type="AlphaFoldDB" id="A0A401SBW1"/>
<comment type="caution">
    <text evidence="4">The sequence shown here is derived from an EMBL/GenBank/DDBJ whole genome shotgun (WGS) entry which is preliminary data.</text>
</comment>
<feature type="coiled-coil region" evidence="1">
    <location>
        <begin position="293"/>
        <end position="327"/>
    </location>
</feature>
<sequence>MCSTPIASYTTGMWKVAAADLMLQLCGSVWEIVEDIKQGTAERYGAEELNKLLKLLPEAEEVKRLKRFDGDQSKLSEADLFMLLLVRVPSYCLHLEAMILRDEFEPQIKSLMTSVCTMIKAAHELRNCDELHAILRLVLKAGNHMNAGGYSGNAAGFRIASLLKLADIKANKPGMNLIHFVAMEAEKMDQKLLSFPDKLEHIGAAARLSEDGIQEELNKLSERVASLQTDLNEDPELEAQIAPFLQTAKEKLKEIWKTMEFFQRMRQSLVEYFCEDEKFKLEEYCTVLKGFCEKFLKAIQENATREIEELKKQQREKEMEAKRHSVATCSSIEIELGQDDLAISLARNLQSHSMKRWERRSFKPNSLSKEHCTEKTYPSGGIIEINHLCHSLVLSSDFREKEQANLLRKVSERVLKQQLGHCIIEYPILKGANILNQEAETNKEMVKPAQELGESEQSLPFIKECPKLKHTVECRTANKSRKSSENFPLKKSHPSHCSKWNREEQREEQNAATKRKQFHLSSSTSKKTFGGVENRVNQKDQFAKKPTAELSKVESGNLITNRKNKTSTNFTKIQPSQCLKGQRTASSLHKGHTSEKPISSSPTSICKNLLSPGQRKSITSGIKQVTKVKEIKQTPTVPEQATKVGRKSIQNHEVKCSFSQSTFTITSTVTRPKSLSKSDSGTSGSRIPYAKQSLQLKKLNPGTDTMVKHQTDSLISNGMGQRSRSLKLNRQPVWR</sequence>
<keyword evidence="5" id="KW-1185">Reference proteome</keyword>
<dbReference type="STRING" id="137246.A0A401SBW1"/>
<evidence type="ECO:0000256" key="1">
    <source>
        <dbReference type="SAM" id="Coils"/>
    </source>
</evidence>
<dbReference type="OMA" id="RNCDELH"/>
<dbReference type="EMBL" id="BEZZ01000179">
    <property type="protein sequence ID" value="GCC27833.1"/>
    <property type="molecule type" value="Genomic_DNA"/>
</dbReference>
<accession>A0A401SBW1</accession>
<dbReference type="InterPro" id="IPR015425">
    <property type="entry name" value="FH2_Formin"/>
</dbReference>
<feature type="region of interest" description="Disordered" evidence="2">
    <location>
        <begin position="712"/>
        <end position="735"/>
    </location>
</feature>
<feature type="compositionally biased region" description="Low complexity" evidence="2">
    <location>
        <begin position="671"/>
        <end position="685"/>
    </location>
</feature>
<evidence type="ECO:0000313" key="5">
    <source>
        <dbReference type="Proteomes" id="UP000287033"/>
    </source>
</evidence>
<organism evidence="4 5">
    <name type="scientific">Chiloscyllium punctatum</name>
    <name type="common">Brownbanded bambooshark</name>
    <name type="synonym">Hemiscyllium punctatum</name>
    <dbReference type="NCBI Taxonomy" id="137246"/>
    <lineage>
        <taxon>Eukaryota</taxon>
        <taxon>Metazoa</taxon>
        <taxon>Chordata</taxon>
        <taxon>Craniata</taxon>
        <taxon>Vertebrata</taxon>
        <taxon>Chondrichthyes</taxon>
        <taxon>Elasmobranchii</taxon>
        <taxon>Galeomorphii</taxon>
        <taxon>Galeoidea</taxon>
        <taxon>Orectolobiformes</taxon>
        <taxon>Hemiscylliidae</taxon>
        <taxon>Chiloscyllium</taxon>
    </lineage>
</organism>
<evidence type="ECO:0000256" key="2">
    <source>
        <dbReference type="SAM" id="MobiDB-lite"/>
    </source>
</evidence>
<dbReference type="SUPFAM" id="SSF101447">
    <property type="entry name" value="Formin homology 2 domain (FH2 domain)"/>
    <property type="match status" value="1"/>
</dbReference>
<dbReference type="Gene3D" id="1.20.58.2220">
    <property type="entry name" value="Formin, FH2 domain"/>
    <property type="match status" value="1"/>
</dbReference>
<feature type="region of interest" description="Disordered" evidence="2">
    <location>
        <begin position="476"/>
        <end position="534"/>
    </location>
</feature>
<proteinExistence type="predicted"/>
<dbReference type="PROSITE" id="PS51444">
    <property type="entry name" value="FH2"/>
    <property type="match status" value="1"/>
</dbReference>
<reference evidence="4 5" key="1">
    <citation type="journal article" date="2018" name="Nat. Ecol. Evol.">
        <title>Shark genomes provide insights into elasmobranch evolution and the origin of vertebrates.</title>
        <authorList>
            <person name="Hara Y"/>
            <person name="Yamaguchi K"/>
            <person name="Onimaru K"/>
            <person name="Kadota M"/>
            <person name="Koyanagi M"/>
            <person name="Keeley SD"/>
            <person name="Tatsumi K"/>
            <person name="Tanaka K"/>
            <person name="Motone F"/>
            <person name="Kageyama Y"/>
            <person name="Nozu R"/>
            <person name="Adachi N"/>
            <person name="Nishimura O"/>
            <person name="Nakagawa R"/>
            <person name="Tanegashima C"/>
            <person name="Kiyatake I"/>
            <person name="Matsumoto R"/>
            <person name="Murakumo K"/>
            <person name="Nishida K"/>
            <person name="Terakita A"/>
            <person name="Kuratani S"/>
            <person name="Sato K"/>
            <person name="Hyodo S Kuraku.S."/>
        </authorList>
    </citation>
    <scope>NUCLEOTIDE SEQUENCE [LARGE SCALE GENOMIC DNA]</scope>
</reference>
<name>A0A401SBW1_CHIPU</name>
<feature type="region of interest" description="Disordered" evidence="2">
    <location>
        <begin position="671"/>
        <end position="692"/>
    </location>
</feature>
<keyword evidence="1" id="KW-0175">Coiled coil</keyword>
<dbReference type="Proteomes" id="UP000287033">
    <property type="component" value="Unassembled WGS sequence"/>
</dbReference>
<dbReference type="InterPro" id="IPR042201">
    <property type="entry name" value="FH2_Formin_sf"/>
</dbReference>
<dbReference type="Pfam" id="PF02181">
    <property type="entry name" value="FH2"/>
    <property type="match status" value="1"/>
</dbReference>
<gene>
    <name evidence="4" type="ORF">chiPu_0006259</name>
</gene>
<protein>
    <recommendedName>
        <fullName evidence="3">FH2 domain-containing protein</fullName>
    </recommendedName>
</protein>
<dbReference type="SMART" id="SM00498">
    <property type="entry name" value="FH2"/>
    <property type="match status" value="1"/>
</dbReference>
<feature type="domain" description="FH2" evidence="3">
    <location>
        <begin position="1"/>
        <end position="321"/>
    </location>
</feature>
<dbReference type="PANTHER" id="PTHR46345">
    <property type="entry name" value="INVERTED FORMIN-2"/>
    <property type="match status" value="1"/>
</dbReference>
<dbReference type="OrthoDB" id="26518at2759"/>
<evidence type="ECO:0000259" key="3">
    <source>
        <dbReference type="PROSITE" id="PS51444"/>
    </source>
</evidence>
<feature type="compositionally biased region" description="Basic and acidic residues" evidence="2">
    <location>
        <begin position="500"/>
        <end position="509"/>
    </location>
</feature>